<feature type="signal peptide" evidence="3">
    <location>
        <begin position="1"/>
        <end position="19"/>
    </location>
</feature>
<evidence type="ECO:0000259" key="4">
    <source>
        <dbReference type="Pfam" id="PF00497"/>
    </source>
</evidence>
<reference evidence="5 6" key="1">
    <citation type="submission" date="2021-04" db="EMBL/GenBank/DDBJ databases">
        <authorList>
            <person name="Pira H."/>
            <person name="Risdian C."/>
            <person name="Wink J."/>
        </authorList>
    </citation>
    <scope>NUCLEOTIDE SEQUENCE [LARGE SCALE GENOMIC DNA]</scope>
    <source>
        <strain evidence="5 6">WH53</strain>
    </source>
</reference>
<gene>
    <name evidence="5" type="ORF">KCG35_12260</name>
</gene>
<keyword evidence="6" id="KW-1185">Reference proteome</keyword>
<evidence type="ECO:0000256" key="1">
    <source>
        <dbReference type="ARBA" id="ARBA00010333"/>
    </source>
</evidence>
<sequence>MIKPLLSIALFLWISFSHASDRPTIVLSSLNWAPYIGQDMPEKGYVYEIVKEAFARSGANVDVLFFPWARALHVARHGHVDGLFPEYYDKAREKEFVFSDPFPGGPVGFYKRRDRDIKFSVDPRTNLSKALRDLKEYRFGVVRGYINTKEFDEADYLKKEESISDNVNLKRLYKDRVQLIFIDKYVAQYIIATRYPWYSLELEFMSPALEVKKLYIVFSTKAEDYQKKLALFNAGLKQIKEDGLMEELMSKHGF</sequence>
<feature type="domain" description="Solute-binding protein family 3/N-terminal" evidence="4">
    <location>
        <begin position="32"/>
        <end position="252"/>
    </location>
</feature>
<accession>A0ABS5ZCP9</accession>
<comment type="similarity">
    <text evidence="1">Belongs to the bacterial solute-binding protein 3 family.</text>
</comment>
<dbReference type="Proteomes" id="UP000690515">
    <property type="component" value="Unassembled WGS sequence"/>
</dbReference>
<feature type="chain" id="PRO_5046189538" evidence="3">
    <location>
        <begin position="20"/>
        <end position="254"/>
    </location>
</feature>
<dbReference type="InterPro" id="IPR001638">
    <property type="entry name" value="Solute-binding_3/MltF_N"/>
</dbReference>
<dbReference type="SUPFAM" id="SSF53850">
    <property type="entry name" value="Periplasmic binding protein-like II"/>
    <property type="match status" value="1"/>
</dbReference>
<evidence type="ECO:0000313" key="6">
    <source>
        <dbReference type="Proteomes" id="UP000690515"/>
    </source>
</evidence>
<evidence type="ECO:0000256" key="2">
    <source>
        <dbReference type="ARBA" id="ARBA00022729"/>
    </source>
</evidence>
<proteinExistence type="inferred from homology"/>
<keyword evidence="2 3" id="KW-0732">Signal</keyword>
<evidence type="ECO:0000313" key="5">
    <source>
        <dbReference type="EMBL" id="MBU2711834.1"/>
    </source>
</evidence>
<dbReference type="PANTHER" id="PTHR35936:SF25">
    <property type="entry name" value="ABC TRANSPORTER SUBSTRATE-BINDING PROTEIN"/>
    <property type="match status" value="1"/>
</dbReference>
<organism evidence="5 6">
    <name type="scientific">Zooshikella harenae</name>
    <dbReference type="NCBI Taxonomy" id="2827238"/>
    <lineage>
        <taxon>Bacteria</taxon>
        <taxon>Pseudomonadati</taxon>
        <taxon>Pseudomonadota</taxon>
        <taxon>Gammaproteobacteria</taxon>
        <taxon>Oceanospirillales</taxon>
        <taxon>Zooshikellaceae</taxon>
        <taxon>Zooshikella</taxon>
    </lineage>
</organism>
<protein>
    <submittedName>
        <fullName evidence="5">Transporter substrate-binding domain-containing protein</fullName>
    </submittedName>
</protein>
<evidence type="ECO:0000256" key="3">
    <source>
        <dbReference type="SAM" id="SignalP"/>
    </source>
</evidence>
<name>A0ABS5ZCP9_9GAMM</name>
<dbReference type="Gene3D" id="3.40.190.10">
    <property type="entry name" value="Periplasmic binding protein-like II"/>
    <property type="match status" value="2"/>
</dbReference>
<dbReference type="RefSeq" id="WP_215819987.1">
    <property type="nucleotide sequence ID" value="NZ_JAGSOY010000025.1"/>
</dbReference>
<dbReference type="PANTHER" id="PTHR35936">
    <property type="entry name" value="MEMBRANE-BOUND LYTIC MUREIN TRANSGLYCOSYLASE F"/>
    <property type="match status" value="1"/>
</dbReference>
<comment type="caution">
    <text evidence="5">The sequence shown here is derived from an EMBL/GenBank/DDBJ whole genome shotgun (WGS) entry which is preliminary data.</text>
</comment>
<dbReference type="Pfam" id="PF00497">
    <property type="entry name" value="SBP_bac_3"/>
    <property type="match status" value="1"/>
</dbReference>
<dbReference type="EMBL" id="JAGSOY010000025">
    <property type="protein sequence ID" value="MBU2711834.1"/>
    <property type="molecule type" value="Genomic_DNA"/>
</dbReference>